<keyword evidence="4" id="KW-1185">Reference proteome</keyword>
<dbReference type="AlphaFoldDB" id="A0A4U0TXL0"/>
<reference evidence="2 3" key="1">
    <citation type="submission" date="2017-03" db="EMBL/GenBank/DDBJ databases">
        <title>Genomes of endolithic fungi from Antarctica.</title>
        <authorList>
            <person name="Coleine C."/>
            <person name="Masonjones S."/>
            <person name="Stajich J.E."/>
        </authorList>
    </citation>
    <scope>NUCLEOTIDE SEQUENCE [LARGE SCALE GENOMIC DNA]</scope>
    <source>
        <strain evidence="2 3">CCFEE 5311</strain>
    </source>
</reference>
<dbReference type="EMBL" id="NAJP01000132">
    <property type="protein sequence ID" value="TKA27084.1"/>
    <property type="molecule type" value="Genomic_DNA"/>
</dbReference>
<gene>
    <name evidence="2" type="ORF">B0A54_17028</name>
    <name evidence="1" type="ORF">LTR91_023001</name>
</gene>
<dbReference type="InterPro" id="IPR050563">
    <property type="entry name" value="4-hydroxybenzoyl-CoA_TE"/>
</dbReference>
<evidence type="ECO:0000313" key="1">
    <source>
        <dbReference type="EMBL" id="KAK0955095.1"/>
    </source>
</evidence>
<comment type="caution">
    <text evidence="2">The sequence shown here is derived from an EMBL/GenBank/DDBJ whole genome shotgun (WGS) entry which is preliminary data.</text>
</comment>
<sequence length="286" mass="32400">MRAVRLLPRAEIASKRVAGDLIGIPSRRLRSTSTTETPATASLSPRWLSDVKHRIGKCLTFGANDEQIHKAGRVLSEIARDWRELVAGSEGFLTEAKRRGIYRQEVVWGEGDSMGHVNNVMYNRFAESGRVQWTQKLGMHVDPANRKAWRSVMSPSEAGLILKSITTHFKFPMTWPDHYSVYHKLRSEPTSGTSSIVLDVVIMSELHQRPAARLVEDVVVYDYVKGKKIALPPFMLDVFRDTWTLQEEVKGRYSERVRHLLEDVRQLEQGTWDRSDAIEDTGSGAG</sequence>
<name>A0A4U0TXL0_9PEZI</name>
<evidence type="ECO:0008006" key="5">
    <source>
        <dbReference type="Google" id="ProtNLM"/>
    </source>
</evidence>
<dbReference type="Proteomes" id="UP000310066">
    <property type="component" value="Unassembled WGS sequence"/>
</dbReference>
<dbReference type="Gene3D" id="3.10.129.10">
    <property type="entry name" value="Hotdog Thioesterase"/>
    <property type="match status" value="1"/>
</dbReference>
<evidence type="ECO:0000313" key="2">
    <source>
        <dbReference type="EMBL" id="TKA27084.1"/>
    </source>
</evidence>
<dbReference type="PANTHER" id="PTHR31793">
    <property type="entry name" value="4-HYDROXYBENZOYL-COA THIOESTERASE FAMILY MEMBER"/>
    <property type="match status" value="1"/>
</dbReference>
<dbReference type="EMBL" id="JAUJLE010000481">
    <property type="protein sequence ID" value="KAK0955095.1"/>
    <property type="molecule type" value="Genomic_DNA"/>
</dbReference>
<dbReference type="GO" id="GO:0047617">
    <property type="term" value="F:fatty acyl-CoA hydrolase activity"/>
    <property type="evidence" value="ECO:0007669"/>
    <property type="project" value="TreeGrafter"/>
</dbReference>
<dbReference type="InterPro" id="IPR029069">
    <property type="entry name" value="HotDog_dom_sf"/>
</dbReference>
<dbReference type="SUPFAM" id="SSF54637">
    <property type="entry name" value="Thioesterase/thiol ester dehydrase-isomerase"/>
    <property type="match status" value="1"/>
</dbReference>
<dbReference type="PANTHER" id="PTHR31793:SF39">
    <property type="entry name" value="THIOESTERASE_THIOL ESTER DEHYDRASE-ISOMERASE"/>
    <property type="match status" value="1"/>
</dbReference>
<evidence type="ECO:0000313" key="4">
    <source>
        <dbReference type="Proteomes" id="UP001175353"/>
    </source>
</evidence>
<dbReference type="CDD" id="cd00586">
    <property type="entry name" value="4HBT"/>
    <property type="match status" value="1"/>
</dbReference>
<protein>
    <recommendedName>
        <fullName evidence="5">Thioesterase domain-containing protein</fullName>
    </recommendedName>
</protein>
<reference evidence="1" key="2">
    <citation type="submission" date="2023-06" db="EMBL/GenBank/DDBJ databases">
        <title>Black Yeasts Isolated from many extreme environments.</title>
        <authorList>
            <person name="Coleine C."/>
            <person name="Stajich J.E."/>
            <person name="Selbmann L."/>
        </authorList>
    </citation>
    <scope>NUCLEOTIDE SEQUENCE</scope>
    <source>
        <strain evidence="1">CCFEE 5200</strain>
    </source>
</reference>
<dbReference type="Pfam" id="PF13279">
    <property type="entry name" value="4HBT_2"/>
    <property type="match status" value="1"/>
</dbReference>
<dbReference type="Proteomes" id="UP001175353">
    <property type="component" value="Unassembled WGS sequence"/>
</dbReference>
<accession>A0A4U0TXL0</accession>
<evidence type="ECO:0000313" key="3">
    <source>
        <dbReference type="Proteomes" id="UP000310066"/>
    </source>
</evidence>
<dbReference type="OrthoDB" id="5538558at2759"/>
<organism evidence="2 3">
    <name type="scientific">Friedmanniomyces endolithicus</name>
    <dbReference type="NCBI Taxonomy" id="329885"/>
    <lineage>
        <taxon>Eukaryota</taxon>
        <taxon>Fungi</taxon>
        <taxon>Dikarya</taxon>
        <taxon>Ascomycota</taxon>
        <taxon>Pezizomycotina</taxon>
        <taxon>Dothideomycetes</taxon>
        <taxon>Dothideomycetidae</taxon>
        <taxon>Mycosphaerellales</taxon>
        <taxon>Teratosphaeriaceae</taxon>
        <taxon>Friedmanniomyces</taxon>
    </lineage>
</organism>
<proteinExistence type="predicted"/>